<keyword evidence="4 8" id="KW-0812">Transmembrane</keyword>
<feature type="region of interest" description="Disordered" evidence="7">
    <location>
        <begin position="1"/>
        <end position="39"/>
    </location>
</feature>
<evidence type="ECO:0000256" key="5">
    <source>
        <dbReference type="ARBA" id="ARBA00022989"/>
    </source>
</evidence>
<organism evidence="9">
    <name type="scientific">uncultured Mycobacterium sp</name>
    <dbReference type="NCBI Taxonomy" id="171292"/>
    <lineage>
        <taxon>Bacteria</taxon>
        <taxon>Bacillati</taxon>
        <taxon>Actinomycetota</taxon>
        <taxon>Actinomycetes</taxon>
        <taxon>Mycobacteriales</taxon>
        <taxon>Mycobacteriaceae</taxon>
        <taxon>Mycobacterium</taxon>
        <taxon>environmental samples</taxon>
    </lineage>
</organism>
<dbReference type="Gene3D" id="2.60.40.2880">
    <property type="entry name" value="MmpS1-5, C-terminal soluble domain"/>
    <property type="match status" value="1"/>
</dbReference>
<comment type="similarity">
    <text evidence="2">Belongs to the MmpS family.</text>
</comment>
<reference evidence="9" key="1">
    <citation type="submission" date="2016-03" db="EMBL/GenBank/DDBJ databases">
        <authorList>
            <person name="Ploux O."/>
        </authorList>
    </citation>
    <scope>NUCLEOTIDE SEQUENCE</scope>
    <source>
        <strain evidence="9">UC10</strain>
    </source>
</reference>
<dbReference type="InterPro" id="IPR038468">
    <property type="entry name" value="MmpS_C"/>
</dbReference>
<keyword evidence="5 8" id="KW-1133">Transmembrane helix</keyword>
<accession>A0A1Y5PCD4</accession>
<evidence type="ECO:0000256" key="1">
    <source>
        <dbReference type="ARBA" id="ARBA00004236"/>
    </source>
</evidence>
<evidence type="ECO:0000256" key="3">
    <source>
        <dbReference type="ARBA" id="ARBA00022475"/>
    </source>
</evidence>
<evidence type="ECO:0000256" key="2">
    <source>
        <dbReference type="ARBA" id="ARBA00007531"/>
    </source>
</evidence>
<evidence type="ECO:0000256" key="7">
    <source>
        <dbReference type="SAM" id="MobiDB-lite"/>
    </source>
</evidence>
<name>A0A1Y5PCD4_9MYCO</name>
<gene>
    <name evidence="9" type="ORF">MHPYR_310006</name>
</gene>
<feature type="compositionally biased region" description="Polar residues" evidence="7">
    <location>
        <begin position="1"/>
        <end position="18"/>
    </location>
</feature>
<proteinExistence type="inferred from homology"/>
<protein>
    <submittedName>
        <fullName evidence="9">Membrane family protein</fullName>
    </submittedName>
</protein>
<dbReference type="Pfam" id="PF05423">
    <property type="entry name" value="Mycobact_memb"/>
    <property type="match status" value="1"/>
</dbReference>
<dbReference type="GO" id="GO:0005886">
    <property type="term" value="C:plasma membrane"/>
    <property type="evidence" value="ECO:0007669"/>
    <property type="project" value="UniProtKB-SubCell"/>
</dbReference>
<comment type="subcellular location">
    <subcellularLocation>
        <location evidence="1">Cell membrane</location>
    </subcellularLocation>
</comment>
<dbReference type="InterPro" id="IPR008693">
    <property type="entry name" value="MmpS"/>
</dbReference>
<sequence>MTTESQTYTSEGASTDNDAQAGPDQQKPQPAGHRTKRRGGPMTLLRKVWLPVVILLVVAVAAFGVFRLHGVFGKTELTRPGSGLANDTKPFNPKTVVYEIYGPPGAVATINYLDLDAQPQIARDVTLPWSLTLTTTAPAASANIVAQGDTDSIGCRITVNGELKDEKTSTGVNAQTFCLVKSA</sequence>
<evidence type="ECO:0000256" key="6">
    <source>
        <dbReference type="ARBA" id="ARBA00023136"/>
    </source>
</evidence>
<evidence type="ECO:0000256" key="4">
    <source>
        <dbReference type="ARBA" id="ARBA00022692"/>
    </source>
</evidence>
<evidence type="ECO:0000313" key="9">
    <source>
        <dbReference type="EMBL" id="SBS76342.1"/>
    </source>
</evidence>
<feature type="transmembrane region" description="Helical" evidence="8">
    <location>
        <begin position="48"/>
        <end position="66"/>
    </location>
</feature>
<keyword evidence="3" id="KW-1003">Cell membrane</keyword>
<dbReference type="EMBL" id="FLQS01000025">
    <property type="protein sequence ID" value="SBS76342.1"/>
    <property type="molecule type" value="Genomic_DNA"/>
</dbReference>
<evidence type="ECO:0000256" key="8">
    <source>
        <dbReference type="SAM" id="Phobius"/>
    </source>
</evidence>
<keyword evidence="6 8" id="KW-0472">Membrane</keyword>
<dbReference type="AlphaFoldDB" id="A0A1Y5PCD4"/>